<dbReference type="Pfam" id="PF01263">
    <property type="entry name" value="Aldose_epim"/>
    <property type="match status" value="1"/>
</dbReference>
<dbReference type="AlphaFoldDB" id="A0A8J2YQD3"/>
<protein>
    <submittedName>
        <fullName evidence="1">Aldose 1-epimerase</fullName>
    </submittedName>
</protein>
<dbReference type="InterPro" id="IPR008183">
    <property type="entry name" value="Aldose_1/G6P_1-epimerase"/>
</dbReference>
<comment type="caution">
    <text evidence="1">The sequence shown here is derived from an EMBL/GenBank/DDBJ whole genome shotgun (WGS) entry which is preliminary data.</text>
</comment>
<dbReference type="GO" id="GO:0030246">
    <property type="term" value="F:carbohydrate binding"/>
    <property type="evidence" value="ECO:0007669"/>
    <property type="project" value="InterPro"/>
</dbReference>
<reference evidence="1" key="2">
    <citation type="submission" date="2020-09" db="EMBL/GenBank/DDBJ databases">
        <authorList>
            <person name="Sun Q."/>
            <person name="Zhou Y."/>
        </authorList>
    </citation>
    <scope>NUCLEOTIDE SEQUENCE</scope>
    <source>
        <strain evidence="1">CGMCC 1.15725</strain>
    </source>
</reference>
<dbReference type="InterPro" id="IPR011013">
    <property type="entry name" value="Gal_mutarotase_sf_dom"/>
</dbReference>
<evidence type="ECO:0000313" key="2">
    <source>
        <dbReference type="Proteomes" id="UP000646365"/>
    </source>
</evidence>
<dbReference type="Gene3D" id="2.70.98.10">
    <property type="match status" value="1"/>
</dbReference>
<dbReference type="Proteomes" id="UP000646365">
    <property type="component" value="Unassembled WGS sequence"/>
</dbReference>
<evidence type="ECO:0000313" key="1">
    <source>
        <dbReference type="EMBL" id="GGF01784.1"/>
    </source>
</evidence>
<proteinExistence type="predicted"/>
<reference evidence="1" key="1">
    <citation type="journal article" date="2014" name="Int. J. Syst. Evol. Microbiol.">
        <title>Complete genome sequence of Corynebacterium casei LMG S-19264T (=DSM 44701T), isolated from a smear-ripened cheese.</title>
        <authorList>
            <consortium name="US DOE Joint Genome Institute (JGI-PGF)"/>
            <person name="Walter F."/>
            <person name="Albersmeier A."/>
            <person name="Kalinowski J."/>
            <person name="Ruckert C."/>
        </authorList>
    </citation>
    <scope>NUCLEOTIDE SEQUENCE</scope>
    <source>
        <strain evidence="1">CGMCC 1.15725</strain>
    </source>
</reference>
<dbReference type="GO" id="GO:0016853">
    <property type="term" value="F:isomerase activity"/>
    <property type="evidence" value="ECO:0007669"/>
    <property type="project" value="InterPro"/>
</dbReference>
<sequence>MSDTVTIESGGIKARFRAQGAELISLTHDGAERIWQADPAVWGWHAPNLFPIVGALAGDKLHHKGESYSLPSHGFLRHTPCALVAHEADRCTWRLDDTAATRAVYPFRFTLEIAYALEDEALVGRWTLANPGDEPLVASLGIHPAFRWPLDAGVAREAHRLVFESDEPRPIRRIAGKLIAPEVEPTPVQGRTLMLHDGLFDADAVIMDQPASRAVVFGAPGGPAIAMDWDFPHLGIWTKPGAPYLCIEPWQGHASPAGFDGEFSDKPGTVTLAPGECRQWQYRIRPLARFPED</sequence>
<dbReference type="GO" id="GO:0005975">
    <property type="term" value="P:carbohydrate metabolic process"/>
    <property type="evidence" value="ECO:0007669"/>
    <property type="project" value="InterPro"/>
</dbReference>
<dbReference type="RefSeq" id="WP_189041919.1">
    <property type="nucleotide sequence ID" value="NZ_BMJQ01000001.1"/>
</dbReference>
<organism evidence="1 2">
    <name type="scientific">Aliidongia dinghuensis</name>
    <dbReference type="NCBI Taxonomy" id="1867774"/>
    <lineage>
        <taxon>Bacteria</taxon>
        <taxon>Pseudomonadati</taxon>
        <taxon>Pseudomonadota</taxon>
        <taxon>Alphaproteobacteria</taxon>
        <taxon>Rhodospirillales</taxon>
        <taxon>Dongiaceae</taxon>
        <taxon>Aliidongia</taxon>
    </lineage>
</organism>
<dbReference type="InterPro" id="IPR037481">
    <property type="entry name" value="LacX"/>
</dbReference>
<accession>A0A8J2YQD3</accession>
<name>A0A8J2YQD3_9PROT</name>
<dbReference type="SUPFAM" id="SSF74650">
    <property type="entry name" value="Galactose mutarotase-like"/>
    <property type="match status" value="1"/>
</dbReference>
<dbReference type="EMBL" id="BMJQ01000001">
    <property type="protein sequence ID" value="GGF01784.1"/>
    <property type="molecule type" value="Genomic_DNA"/>
</dbReference>
<dbReference type="CDD" id="cd09024">
    <property type="entry name" value="Aldose_epim_lacX"/>
    <property type="match status" value="1"/>
</dbReference>
<keyword evidence="2" id="KW-1185">Reference proteome</keyword>
<gene>
    <name evidence="1" type="ORF">GCM10011611_04110</name>
</gene>
<dbReference type="InterPro" id="IPR014718">
    <property type="entry name" value="GH-type_carb-bd"/>
</dbReference>